<dbReference type="PRINTS" id="PR00081">
    <property type="entry name" value="GDHRDH"/>
</dbReference>
<sequence>MSGRLDGRRVLVTGAASGIGRACVLRLLDEGATVCGADVAEAGLKETAELAAAAGAGDRLSTEQLDVSDEAAVAATTAAVLTRSGGLDALVNAAGILRTGHTHEFGLDSWERIIAVNLTGTFLTTRAALPALLDARGVVVNFSSTSAAFGHPYMAAYAASKGGIDAFTHALAVEYAKQGLRAVALQPGSIDSGITRATAGDLPADVDWALFGRLMPLLGRGMADPGVVASVVAMLVSDDGRFITGTGIRIDGGTHA</sequence>
<organism evidence="4 5">
    <name type="scientific">Pseudonocardia humida</name>
    <dbReference type="NCBI Taxonomy" id="2800819"/>
    <lineage>
        <taxon>Bacteria</taxon>
        <taxon>Bacillati</taxon>
        <taxon>Actinomycetota</taxon>
        <taxon>Actinomycetes</taxon>
        <taxon>Pseudonocardiales</taxon>
        <taxon>Pseudonocardiaceae</taxon>
        <taxon>Pseudonocardia</taxon>
    </lineage>
</organism>
<name>A0ABT0ZXR5_9PSEU</name>
<dbReference type="InterPro" id="IPR020904">
    <property type="entry name" value="Sc_DH/Rdtase_CS"/>
</dbReference>
<dbReference type="CDD" id="cd05233">
    <property type="entry name" value="SDR_c"/>
    <property type="match status" value="1"/>
</dbReference>
<evidence type="ECO:0000256" key="1">
    <source>
        <dbReference type="ARBA" id="ARBA00006484"/>
    </source>
</evidence>
<dbReference type="SUPFAM" id="SSF51735">
    <property type="entry name" value="NAD(P)-binding Rossmann-fold domains"/>
    <property type="match status" value="1"/>
</dbReference>
<comment type="similarity">
    <text evidence="1">Belongs to the short-chain dehydrogenases/reductases (SDR) family.</text>
</comment>
<protein>
    <submittedName>
        <fullName evidence="4">SDR family oxidoreductase</fullName>
    </submittedName>
</protein>
<dbReference type="PROSITE" id="PS00061">
    <property type="entry name" value="ADH_SHORT"/>
    <property type="match status" value="1"/>
</dbReference>
<dbReference type="Pfam" id="PF13561">
    <property type="entry name" value="adh_short_C2"/>
    <property type="match status" value="1"/>
</dbReference>
<dbReference type="Proteomes" id="UP001165283">
    <property type="component" value="Unassembled WGS sequence"/>
</dbReference>
<dbReference type="PANTHER" id="PTHR24321">
    <property type="entry name" value="DEHYDROGENASES, SHORT CHAIN"/>
    <property type="match status" value="1"/>
</dbReference>
<dbReference type="PANTHER" id="PTHR24321:SF13">
    <property type="entry name" value="2,3-DIHYDRO-2,3-DIHYDROXYBENZOATE DEHYDROGENASE"/>
    <property type="match status" value="1"/>
</dbReference>
<dbReference type="InterPro" id="IPR057326">
    <property type="entry name" value="KR_dom"/>
</dbReference>
<dbReference type="InterPro" id="IPR036291">
    <property type="entry name" value="NAD(P)-bd_dom_sf"/>
</dbReference>
<evidence type="ECO:0000256" key="2">
    <source>
        <dbReference type="ARBA" id="ARBA00023002"/>
    </source>
</evidence>
<proteinExistence type="inferred from homology"/>
<dbReference type="SMART" id="SM00822">
    <property type="entry name" value="PKS_KR"/>
    <property type="match status" value="1"/>
</dbReference>
<keyword evidence="2" id="KW-0560">Oxidoreductase</keyword>
<dbReference type="InterPro" id="IPR002347">
    <property type="entry name" value="SDR_fam"/>
</dbReference>
<keyword evidence="5" id="KW-1185">Reference proteome</keyword>
<dbReference type="EMBL" id="JAGSOV010000023">
    <property type="protein sequence ID" value="MCO1655516.1"/>
    <property type="molecule type" value="Genomic_DNA"/>
</dbReference>
<evidence type="ECO:0000313" key="5">
    <source>
        <dbReference type="Proteomes" id="UP001165283"/>
    </source>
</evidence>
<evidence type="ECO:0000313" key="4">
    <source>
        <dbReference type="EMBL" id="MCO1655516.1"/>
    </source>
</evidence>
<dbReference type="RefSeq" id="WP_252437370.1">
    <property type="nucleotide sequence ID" value="NZ_JAGSOV010000023.1"/>
</dbReference>
<comment type="caution">
    <text evidence="4">The sequence shown here is derived from an EMBL/GenBank/DDBJ whole genome shotgun (WGS) entry which is preliminary data.</text>
</comment>
<dbReference type="Gene3D" id="3.40.50.720">
    <property type="entry name" value="NAD(P)-binding Rossmann-like Domain"/>
    <property type="match status" value="1"/>
</dbReference>
<dbReference type="PRINTS" id="PR00080">
    <property type="entry name" value="SDRFAMILY"/>
</dbReference>
<evidence type="ECO:0000259" key="3">
    <source>
        <dbReference type="SMART" id="SM00822"/>
    </source>
</evidence>
<feature type="domain" description="Ketoreductase" evidence="3">
    <location>
        <begin position="8"/>
        <end position="193"/>
    </location>
</feature>
<accession>A0ABT0ZXR5</accession>
<gene>
    <name evidence="4" type="ORF">KDL28_10670</name>
</gene>
<reference evidence="4" key="1">
    <citation type="submission" date="2021-04" db="EMBL/GenBank/DDBJ databases">
        <title>Pseudonocardia sp. nov., isolated from sandy soil of mangrove forest.</title>
        <authorList>
            <person name="Zan Z."/>
            <person name="Huang R."/>
            <person name="Liu W."/>
        </authorList>
    </citation>
    <scope>NUCLEOTIDE SEQUENCE</scope>
    <source>
        <strain evidence="4">S2-4</strain>
    </source>
</reference>